<protein>
    <submittedName>
        <fullName evidence="1">Uncharacterized protein</fullName>
    </submittedName>
</protein>
<proteinExistence type="predicted"/>
<name>A0A6N2XTY8_9FIRM</name>
<organism evidence="1">
    <name type="scientific">Enterocloster bolteae</name>
    <dbReference type="NCBI Taxonomy" id="208479"/>
    <lineage>
        <taxon>Bacteria</taxon>
        <taxon>Bacillati</taxon>
        <taxon>Bacillota</taxon>
        <taxon>Clostridia</taxon>
        <taxon>Lachnospirales</taxon>
        <taxon>Lachnospiraceae</taxon>
        <taxon>Enterocloster</taxon>
    </lineage>
</organism>
<gene>
    <name evidence="1" type="ORF">CBLFYP116_05862</name>
</gene>
<accession>A0A6N2XTY8</accession>
<reference evidence="1" key="1">
    <citation type="submission" date="2019-11" db="EMBL/GenBank/DDBJ databases">
        <authorList>
            <person name="Feng L."/>
        </authorList>
    </citation>
    <scope>NUCLEOTIDE SEQUENCE</scope>
    <source>
        <strain evidence="1">CbolteaeLFYP116</strain>
    </source>
</reference>
<evidence type="ECO:0000313" key="1">
    <source>
        <dbReference type="EMBL" id="VYT57030.1"/>
    </source>
</evidence>
<dbReference type="EMBL" id="CACRTF010000026">
    <property type="protein sequence ID" value="VYT57030.1"/>
    <property type="molecule type" value="Genomic_DNA"/>
</dbReference>
<dbReference type="AlphaFoldDB" id="A0A6N2XTY8"/>
<sequence>MPPYKWGVCLDFDTYDIGLFQTVVQYTADEAGEMAIIMSPVTMIHVKKSNIRELQTPPQFSYGEKIVPHNHFDINGIVVGIYWHFKLNCFYYRIRIGDKIKSKRYFEKDLISFEDSAERRI</sequence>